<accession>A0ACC2NJ05</accession>
<comment type="caution">
    <text evidence="1">The sequence shown here is derived from an EMBL/GenBank/DDBJ whole genome shotgun (WGS) entry which is preliminary data.</text>
</comment>
<organism evidence="1 2">
    <name type="scientific">Eretmocerus hayati</name>
    <dbReference type="NCBI Taxonomy" id="131215"/>
    <lineage>
        <taxon>Eukaryota</taxon>
        <taxon>Metazoa</taxon>
        <taxon>Ecdysozoa</taxon>
        <taxon>Arthropoda</taxon>
        <taxon>Hexapoda</taxon>
        <taxon>Insecta</taxon>
        <taxon>Pterygota</taxon>
        <taxon>Neoptera</taxon>
        <taxon>Endopterygota</taxon>
        <taxon>Hymenoptera</taxon>
        <taxon>Apocrita</taxon>
        <taxon>Proctotrupomorpha</taxon>
        <taxon>Chalcidoidea</taxon>
        <taxon>Aphelinidae</taxon>
        <taxon>Aphelininae</taxon>
        <taxon>Eretmocerus</taxon>
    </lineage>
</organism>
<dbReference type="Proteomes" id="UP001239111">
    <property type="component" value="Chromosome 3"/>
</dbReference>
<sequence length="189" mass="19963">MQCTAPFGKIPAFRISNQFPKLIDIQAVNLQLQNTLFAASKMAGKHIYERSSSAGKRVQCNNGAKNHCIVLPDANKNKSISQIVGAAFGAAGQRCMALSVAVFVGAANGWIPEIVDVASRLKVNAGHINGADLGPVISPESKRRIIDLIQSGVEEGASLSLDGRGIVVPDFKDGNFVGPTILTSVKVRP</sequence>
<evidence type="ECO:0000313" key="1">
    <source>
        <dbReference type="EMBL" id="KAJ8671150.1"/>
    </source>
</evidence>
<evidence type="ECO:0000313" key="2">
    <source>
        <dbReference type="Proteomes" id="UP001239111"/>
    </source>
</evidence>
<protein>
    <submittedName>
        <fullName evidence="1">Uncharacterized protein</fullName>
    </submittedName>
</protein>
<gene>
    <name evidence="1" type="ORF">QAD02_002409</name>
</gene>
<keyword evidence="2" id="KW-1185">Reference proteome</keyword>
<dbReference type="EMBL" id="CM056743">
    <property type="protein sequence ID" value="KAJ8671150.1"/>
    <property type="molecule type" value="Genomic_DNA"/>
</dbReference>
<proteinExistence type="predicted"/>
<name>A0ACC2NJ05_9HYME</name>
<reference evidence="1" key="1">
    <citation type="submission" date="2023-04" db="EMBL/GenBank/DDBJ databases">
        <title>A chromosome-level genome assembly of the parasitoid wasp Eretmocerus hayati.</title>
        <authorList>
            <person name="Zhong Y."/>
            <person name="Liu S."/>
            <person name="Liu Y."/>
        </authorList>
    </citation>
    <scope>NUCLEOTIDE SEQUENCE</scope>
    <source>
        <strain evidence="1">ZJU_SS_LIU_2023</strain>
    </source>
</reference>